<dbReference type="AlphaFoldDB" id="A0A6A6T2R2"/>
<dbReference type="Gene3D" id="1.10.630.10">
    <property type="entry name" value="Cytochrome P450"/>
    <property type="match status" value="1"/>
</dbReference>
<dbReference type="GO" id="GO:0004497">
    <property type="term" value="F:monooxygenase activity"/>
    <property type="evidence" value="ECO:0007669"/>
    <property type="project" value="UniProtKB-KW"/>
</dbReference>
<dbReference type="PROSITE" id="PS00086">
    <property type="entry name" value="CYTOCHROME_P450"/>
    <property type="match status" value="1"/>
</dbReference>
<keyword evidence="6" id="KW-0503">Monooxygenase</keyword>
<evidence type="ECO:0000256" key="7">
    <source>
        <dbReference type="SAM" id="Phobius"/>
    </source>
</evidence>
<organism evidence="8 9">
    <name type="scientific">Lophiostoma macrostomum CBS 122681</name>
    <dbReference type="NCBI Taxonomy" id="1314788"/>
    <lineage>
        <taxon>Eukaryota</taxon>
        <taxon>Fungi</taxon>
        <taxon>Dikarya</taxon>
        <taxon>Ascomycota</taxon>
        <taxon>Pezizomycotina</taxon>
        <taxon>Dothideomycetes</taxon>
        <taxon>Pleosporomycetidae</taxon>
        <taxon>Pleosporales</taxon>
        <taxon>Lophiostomataceae</taxon>
        <taxon>Lophiostoma</taxon>
    </lineage>
</organism>
<dbReference type="GO" id="GO:0005506">
    <property type="term" value="F:iron ion binding"/>
    <property type="evidence" value="ECO:0007669"/>
    <property type="project" value="InterPro"/>
</dbReference>
<evidence type="ECO:0000256" key="3">
    <source>
        <dbReference type="ARBA" id="ARBA00022723"/>
    </source>
</evidence>
<dbReference type="InterPro" id="IPR001128">
    <property type="entry name" value="Cyt_P450"/>
</dbReference>
<proteinExistence type="inferred from homology"/>
<evidence type="ECO:0000313" key="8">
    <source>
        <dbReference type="EMBL" id="KAF2653597.1"/>
    </source>
</evidence>
<keyword evidence="7" id="KW-1133">Transmembrane helix</keyword>
<name>A0A6A6T2R2_9PLEO</name>
<evidence type="ECO:0000256" key="1">
    <source>
        <dbReference type="ARBA" id="ARBA00001971"/>
    </source>
</evidence>
<feature type="transmembrane region" description="Helical" evidence="7">
    <location>
        <begin position="13"/>
        <end position="34"/>
    </location>
</feature>
<keyword evidence="4 5" id="KW-0408">Iron</keyword>
<protein>
    <submittedName>
        <fullName evidence="8">Cytochrome P450</fullName>
    </submittedName>
</protein>
<keyword evidence="7" id="KW-0472">Membrane</keyword>
<keyword evidence="7" id="KW-0812">Transmembrane</keyword>
<dbReference type="PANTHER" id="PTHR24305">
    <property type="entry name" value="CYTOCHROME P450"/>
    <property type="match status" value="1"/>
</dbReference>
<gene>
    <name evidence="8" type="ORF">K491DRAFT_680372</name>
</gene>
<evidence type="ECO:0000256" key="6">
    <source>
        <dbReference type="RuleBase" id="RU000461"/>
    </source>
</evidence>
<accession>A0A6A6T2R2</accession>
<keyword evidence="9" id="KW-1185">Reference proteome</keyword>
<keyword evidence="6" id="KW-0560">Oxidoreductase</keyword>
<dbReference type="EMBL" id="MU004378">
    <property type="protein sequence ID" value="KAF2653597.1"/>
    <property type="molecule type" value="Genomic_DNA"/>
</dbReference>
<dbReference type="GO" id="GO:0020037">
    <property type="term" value="F:heme binding"/>
    <property type="evidence" value="ECO:0007669"/>
    <property type="project" value="InterPro"/>
</dbReference>
<dbReference type="GO" id="GO:0016705">
    <property type="term" value="F:oxidoreductase activity, acting on paired donors, with incorporation or reduction of molecular oxygen"/>
    <property type="evidence" value="ECO:0007669"/>
    <property type="project" value="InterPro"/>
</dbReference>
<feature type="binding site" description="axial binding residue" evidence="5">
    <location>
        <position position="448"/>
    </location>
    <ligand>
        <name>heme</name>
        <dbReference type="ChEBI" id="CHEBI:30413"/>
    </ligand>
    <ligandPart>
        <name>Fe</name>
        <dbReference type="ChEBI" id="CHEBI:18248"/>
    </ligandPart>
</feature>
<dbReference type="InterPro" id="IPR050121">
    <property type="entry name" value="Cytochrome_P450_monoxygenase"/>
</dbReference>
<dbReference type="PRINTS" id="PR00463">
    <property type="entry name" value="EP450I"/>
</dbReference>
<dbReference type="CDD" id="cd11058">
    <property type="entry name" value="CYP60B-like"/>
    <property type="match status" value="1"/>
</dbReference>
<dbReference type="SUPFAM" id="SSF48264">
    <property type="entry name" value="Cytochrome P450"/>
    <property type="match status" value="1"/>
</dbReference>
<reference evidence="8" key="1">
    <citation type="journal article" date="2020" name="Stud. Mycol.">
        <title>101 Dothideomycetes genomes: a test case for predicting lifestyles and emergence of pathogens.</title>
        <authorList>
            <person name="Haridas S."/>
            <person name="Albert R."/>
            <person name="Binder M."/>
            <person name="Bloem J."/>
            <person name="Labutti K."/>
            <person name="Salamov A."/>
            <person name="Andreopoulos B."/>
            <person name="Baker S."/>
            <person name="Barry K."/>
            <person name="Bills G."/>
            <person name="Bluhm B."/>
            <person name="Cannon C."/>
            <person name="Castanera R."/>
            <person name="Culley D."/>
            <person name="Daum C."/>
            <person name="Ezra D."/>
            <person name="Gonzalez J."/>
            <person name="Henrissat B."/>
            <person name="Kuo A."/>
            <person name="Liang C."/>
            <person name="Lipzen A."/>
            <person name="Lutzoni F."/>
            <person name="Magnuson J."/>
            <person name="Mondo S."/>
            <person name="Nolan M."/>
            <person name="Ohm R."/>
            <person name="Pangilinan J."/>
            <person name="Park H.-J."/>
            <person name="Ramirez L."/>
            <person name="Alfaro M."/>
            <person name="Sun H."/>
            <person name="Tritt A."/>
            <person name="Yoshinaga Y."/>
            <person name="Zwiers L.-H."/>
            <person name="Turgeon B."/>
            <person name="Goodwin S."/>
            <person name="Spatafora J."/>
            <person name="Crous P."/>
            <person name="Grigoriev I."/>
        </authorList>
    </citation>
    <scope>NUCLEOTIDE SEQUENCE</scope>
    <source>
        <strain evidence="8">CBS 122681</strain>
    </source>
</reference>
<dbReference type="InterPro" id="IPR017972">
    <property type="entry name" value="Cyt_P450_CS"/>
</dbReference>
<dbReference type="Pfam" id="PF00067">
    <property type="entry name" value="p450"/>
    <property type="match status" value="1"/>
</dbReference>
<dbReference type="PANTHER" id="PTHR24305:SF166">
    <property type="entry name" value="CYTOCHROME P450 12A4, MITOCHONDRIAL-RELATED"/>
    <property type="match status" value="1"/>
</dbReference>
<dbReference type="Proteomes" id="UP000799324">
    <property type="component" value="Unassembled WGS sequence"/>
</dbReference>
<keyword evidence="3 5" id="KW-0479">Metal-binding</keyword>
<evidence type="ECO:0000313" key="9">
    <source>
        <dbReference type="Proteomes" id="UP000799324"/>
    </source>
</evidence>
<dbReference type="PRINTS" id="PR00385">
    <property type="entry name" value="P450"/>
</dbReference>
<keyword evidence="5 6" id="KW-0349">Heme</keyword>
<dbReference type="InterPro" id="IPR036396">
    <property type="entry name" value="Cyt_P450_sf"/>
</dbReference>
<dbReference type="InterPro" id="IPR002401">
    <property type="entry name" value="Cyt_P450_E_grp-I"/>
</dbReference>
<evidence type="ECO:0000256" key="2">
    <source>
        <dbReference type="ARBA" id="ARBA00010617"/>
    </source>
</evidence>
<comment type="cofactor">
    <cofactor evidence="1 5">
        <name>heme</name>
        <dbReference type="ChEBI" id="CHEBI:30413"/>
    </cofactor>
</comment>
<evidence type="ECO:0000256" key="4">
    <source>
        <dbReference type="ARBA" id="ARBA00023004"/>
    </source>
</evidence>
<dbReference type="OrthoDB" id="1470350at2759"/>
<comment type="similarity">
    <text evidence="2 6">Belongs to the cytochrome P450 family.</text>
</comment>
<sequence length="510" mass="58030">MFDIIDSFPGWRLLSYSIGASAALFLTVVLYGVYNVLFHPLRKYPGPLLWRAYRLSHVVSVQRGDVHRQLKHFHEKYGPIVRYAPNELSYANGAAWKDIYGNRPGHLPFKRSATFFRKLSADDPESIMGPNEEAHARMRRAFANSFSEKSLKDQSPTVERYVSAMIEQLKAPVAGRLWKERTVDLVDWLIYVAFDISGDLSFGESFDCVKNGKAHYWVEISHDFGKGLAALAAINHYPPMHKLLRYVLPQKVMQRQIDHRKMSTAKTRARLALDTDRPDFVTPAKKYADKKDALTMEEWELNMAIVIFAGSETTATALSAILHELVQNLGAMHRLTREIRDTFEVEGDISVASTGGLPYLNAVINEGLRLGPPVVTGVPREVPEGGDTICDQFVPGGTFVAFNQFSANRQSYNFRNPNSFIPERFLDLDPKANDMSAFQPFGIGRHSCIGIKLAYGEMRYILARLLFAFDISLADPNDKWDWGEQETHIFWEKRPLRVKLRQREAVPFQR</sequence>
<evidence type="ECO:0000256" key="5">
    <source>
        <dbReference type="PIRSR" id="PIRSR602401-1"/>
    </source>
</evidence>